<proteinExistence type="predicted"/>
<dbReference type="EMBL" id="FO904937">
    <property type="protein sequence ID" value="CDP25563.1"/>
    <property type="molecule type" value="Genomic_DNA"/>
</dbReference>
<organism evidence="1 2">
    <name type="scientific">Podospora anserina (strain S / ATCC MYA-4624 / DSM 980 / FGSC 10383)</name>
    <name type="common">Pleurage anserina</name>
    <dbReference type="NCBI Taxonomy" id="515849"/>
    <lineage>
        <taxon>Eukaryota</taxon>
        <taxon>Fungi</taxon>
        <taxon>Dikarya</taxon>
        <taxon>Ascomycota</taxon>
        <taxon>Pezizomycotina</taxon>
        <taxon>Sordariomycetes</taxon>
        <taxon>Sordariomycetidae</taxon>
        <taxon>Sordariales</taxon>
        <taxon>Podosporaceae</taxon>
        <taxon>Podospora</taxon>
        <taxon>Podospora anserina</taxon>
    </lineage>
</organism>
<dbReference type="InParanoid" id="A0A090D5C4"/>
<sequence>MSRPTTNKMSPLRTTLPRLPVFRRSIFTPSHLRQYSSSSQKPTSQTGVFYKAWTRPVAKTALLAVFVYQLAYWGWSKLEVDDIKEQKKAEIIRLEAQVKKLQDEKRREEK</sequence>
<dbReference type="AlphaFoldDB" id="A0A090D5C4"/>
<name>A0A090D5C4_PODAN</name>
<evidence type="ECO:0000313" key="1">
    <source>
        <dbReference type="EMBL" id="CDP25563.1"/>
    </source>
</evidence>
<keyword evidence="2" id="KW-1185">Reference proteome</keyword>
<protein>
    <submittedName>
        <fullName evidence="1">Uncharacterized protein</fullName>
    </submittedName>
</protein>
<accession>A0A090D5C4</accession>
<reference evidence="1 2" key="1">
    <citation type="journal article" date="2008" name="Genome Biol.">
        <title>The genome sequence of the model ascomycete fungus Podospora anserina.</title>
        <authorList>
            <person name="Espagne E."/>
            <person name="Lespinet O."/>
            <person name="Malagnac F."/>
            <person name="Da Silva C."/>
            <person name="Jaillon O."/>
            <person name="Porcel B.M."/>
            <person name="Couloux A."/>
            <person name="Aury J.-M."/>
            <person name="Segurens B."/>
            <person name="Poulain J."/>
            <person name="Anthouard V."/>
            <person name="Grossetete S."/>
            <person name="Khalili H."/>
            <person name="Coppin E."/>
            <person name="Dequard-Chablat M."/>
            <person name="Picard M."/>
            <person name="Contamine V."/>
            <person name="Arnaise S."/>
            <person name="Bourdais A."/>
            <person name="Berteaux-Lecellier V."/>
            <person name="Gautheret D."/>
            <person name="de Vries R.P."/>
            <person name="Battaglia E."/>
            <person name="Coutinho P.M."/>
            <person name="Danchin E.G.J."/>
            <person name="Henrissat B."/>
            <person name="El Khoury R."/>
            <person name="Sainsard-Chanet A."/>
            <person name="Boivin A."/>
            <person name="Pinan-Lucarre B."/>
            <person name="Sellem C.H."/>
            <person name="Debuchy R."/>
            <person name="Wincker P."/>
            <person name="Weissenbach J."/>
            <person name="Silar P."/>
        </authorList>
    </citation>
    <scope>NUCLEOTIDE SEQUENCE [LARGE SCALE GENOMIC DNA]</scope>
    <source>
        <strain evidence="2">S / ATCC MYA-4624 / DSM 980 / FGSC 10383</strain>
    </source>
</reference>
<evidence type="ECO:0000313" key="2">
    <source>
        <dbReference type="Proteomes" id="UP000001197"/>
    </source>
</evidence>
<reference evidence="2" key="2">
    <citation type="journal article" date="2014" name="Genetics">
        <title>Maintaining two mating types: Structure of the mating type locus and its role in heterokaryosis in Podospora anserina.</title>
        <authorList>
            <person name="Grognet P."/>
            <person name="Bidard F."/>
            <person name="Kuchly C."/>
            <person name="Tong L.C.H."/>
            <person name="Coppin E."/>
            <person name="Benkhali J.A."/>
            <person name="Couloux A."/>
            <person name="Wincker P."/>
            <person name="Debuchy R."/>
            <person name="Silar P."/>
        </authorList>
    </citation>
    <scope>GENOME REANNOTATION</scope>
    <source>
        <strain evidence="2">S / ATCC MYA-4624 / DSM 980 / FGSC 10383</strain>
    </source>
</reference>
<dbReference type="Proteomes" id="UP000001197">
    <property type="component" value="Chromosome 2"/>
</dbReference>